<evidence type="ECO:0000313" key="3">
    <source>
        <dbReference type="Proteomes" id="UP001597302"/>
    </source>
</evidence>
<dbReference type="EMBL" id="JBHTOQ010000059">
    <property type="protein sequence ID" value="MFD1483467.1"/>
    <property type="molecule type" value="Genomic_DNA"/>
</dbReference>
<keyword evidence="1" id="KW-0472">Membrane</keyword>
<gene>
    <name evidence="2" type="ORF">ACFQ5P_19420</name>
</gene>
<reference evidence="3" key="1">
    <citation type="journal article" date="2019" name="Int. J. Syst. Evol. Microbiol.">
        <title>The Global Catalogue of Microorganisms (GCM) 10K type strain sequencing project: providing services to taxonomists for standard genome sequencing and annotation.</title>
        <authorList>
            <consortium name="The Broad Institute Genomics Platform"/>
            <consortium name="The Broad Institute Genome Sequencing Center for Infectious Disease"/>
            <person name="Wu L."/>
            <person name="Ma J."/>
        </authorList>
    </citation>
    <scope>NUCLEOTIDE SEQUENCE [LARGE SCALE GENOMIC DNA]</scope>
    <source>
        <strain evidence="3">CCM 8875</strain>
    </source>
</reference>
<proteinExistence type="predicted"/>
<protein>
    <submittedName>
        <fullName evidence="2">Uncharacterized protein</fullName>
    </submittedName>
</protein>
<keyword evidence="1" id="KW-1133">Transmembrane helix</keyword>
<comment type="caution">
    <text evidence="2">The sequence shown here is derived from an EMBL/GenBank/DDBJ whole genome shotgun (WGS) entry which is preliminary data.</text>
</comment>
<accession>A0ABW4E0G8</accession>
<organism evidence="2 3">
    <name type="scientific">Paracoccus nototheniae</name>
    <dbReference type="NCBI Taxonomy" id="2489002"/>
    <lineage>
        <taxon>Bacteria</taxon>
        <taxon>Pseudomonadati</taxon>
        <taxon>Pseudomonadota</taxon>
        <taxon>Alphaproteobacteria</taxon>
        <taxon>Rhodobacterales</taxon>
        <taxon>Paracoccaceae</taxon>
        <taxon>Paracoccus</taxon>
    </lineage>
</organism>
<dbReference type="Proteomes" id="UP001597302">
    <property type="component" value="Unassembled WGS sequence"/>
</dbReference>
<evidence type="ECO:0000256" key="1">
    <source>
        <dbReference type="SAM" id="Phobius"/>
    </source>
</evidence>
<keyword evidence="3" id="KW-1185">Reference proteome</keyword>
<evidence type="ECO:0000313" key="2">
    <source>
        <dbReference type="EMBL" id="MFD1483467.1"/>
    </source>
</evidence>
<keyword evidence="1" id="KW-0812">Transmembrane</keyword>
<name>A0ABW4E0G8_9RHOB</name>
<sequence length="143" mass="16220">MIGMITFIGSIMVAAFGFVLGKFYAETERILSDKRRIYEELLSALPSLQITYTNIDDASLESALKPAHDKLPKLLLYADQPVIKAYLAMFTSYWTAHSALGPHSPPEAPEFQALAKAQNDLVLEMRRDAFRWSMFVYRGKTRL</sequence>
<dbReference type="RefSeq" id="WP_131578521.1">
    <property type="nucleotide sequence ID" value="NZ_CBCSAJ010000118.1"/>
</dbReference>
<feature type="transmembrane region" description="Helical" evidence="1">
    <location>
        <begin position="6"/>
        <end position="25"/>
    </location>
</feature>